<comment type="similarity">
    <text evidence="2 11">Belongs to the sodium:solute symporter (SSF) (TC 2.A.21) family.</text>
</comment>
<dbReference type="GO" id="GO:0005886">
    <property type="term" value="C:plasma membrane"/>
    <property type="evidence" value="ECO:0007669"/>
    <property type="project" value="UniProtKB-SubCell"/>
</dbReference>
<sequence>MSPTFILLLIAGYFVVLIGISFLTNKTGSNAEFFKANNKSPWYLVAFGMIGASLSGITFISIPGTVEFSAFSYFQVVLGYTIGYAVISLVLMPLYYRLNLTSIYTYLDQRFGFYAYKTGASFFLLSRIVGASFRLFLVAGVLQLIVFDSLGVPFYVTVTITILLIWVYTFKSGIKTIVWTDSLQTLFMLLALGVSIVFLLQNFDISVGDIPAYLSENTQAKIFFFEDWRSSDFFFKQFLSGAFIAIVMTGLDQDMMQKNLTCKNLKDAQKNIFSFTIILTVVNFLFLFLGLLLTNYANNNGISAQKDDLFPAIAMQGELGIAVAVFFLLGLIAAAYSSADSALTSLTTSFSIDILDIENRYPKHKQVKIRKLTHVAISLILILVMLIFQYAISDKSVINKLFEFAGYTYGPLLGLYAFGMFTSTKIKDKLVPLVAILSPILSYTISVNALSWFGFEFGFFILILNGLLTFLGLILIRR</sequence>
<dbReference type="EMBL" id="SWMU01000004">
    <property type="protein sequence ID" value="TKS55819.1"/>
    <property type="molecule type" value="Genomic_DNA"/>
</dbReference>
<feature type="transmembrane region" description="Helical" evidence="12">
    <location>
        <begin position="119"/>
        <end position="146"/>
    </location>
</feature>
<keyword evidence="9 12" id="KW-0472">Membrane</keyword>
<dbReference type="CDD" id="cd10326">
    <property type="entry name" value="SLC5sbd_NIS-like"/>
    <property type="match status" value="1"/>
</dbReference>
<dbReference type="InterPro" id="IPR051163">
    <property type="entry name" value="Sodium:Solute_Symporter_SSF"/>
</dbReference>
<keyword evidence="4" id="KW-1003">Cell membrane</keyword>
<evidence type="ECO:0000256" key="11">
    <source>
        <dbReference type="RuleBase" id="RU362091"/>
    </source>
</evidence>
<dbReference type="GO" id="GO:0006814">
    <property type="term" value="P:sodium ion transport"/>
    <property type="evidence" value="ECO:0007669"/>
    <property type="project" value="UniProtKB-KW"/>
</dbReference>
<gene>
    <name evidence="13" type="ORF">FCN74_10130</name>
</gene>
<dbReference type="OrthoDB" id="891563at2"/>
<dbReference type="Proteomes" id="UP000306552">
    <property type="component" value="Unassembled WGS sequence"/>
</dbReference>
<dbReference type="PANTHER" id="PTHR42985:SF47">
    <property type="entry name" value="INTEGRAL MEMBRANE TRANSPORT PROTEIN"/>
    <property type="match status" value="1"/>
</dbReference>
<evidence type="ECO:0000256" key="1">
    <source>
        <dbReference type="ARBA" id="ARBA00004651"/>
    </source>
</evidence>
<evidence type="ECO:0000313" key="13">
    <source>
        <dbReference type="EMBL" id="TKS55819.1"/>
    </source>
</evidence>
<dbReference type="AlphaFoldDB" id="A0A4U5TP08"/>
<dbReference type="Gene3D" id="1.20.1730.10">
    <property type="entry name" value="Sodium/glucose cotransporter"/>
    <property type="match status" value="1"/>
</dbReference>
<feature type="transmembrane region" description="Helical" evidence="12">
    <location>
        <begin position="457"/>
        <end position="476"/>
    </location>
</feature>
<evidence type="ECO:0000256" key="10">
    <source>
        <dbReference type="ARBA" id="ARBA00023201"/>
    </source>
</evidence>
<protein>
    <submittedName>
        <fullName evidence="13">Sodium:solute symporter</fullName>
    </submittedName>
</protein>
<keyword evidence="14" id="KW-1185">Reference proteome</keyword>
<feature type="transmembrane region" description="Helical" evidence="12">
    <location>
        <begin position="43"/>
        <end position="62"/>
    </location>
</feature>
<evidence type="ECO:0000256" key="5">
    <source>
        <dbReference type="ARBA" id="ARBA00022692"/>
    </source>
</evidence>
<evidence type="ECO:0000256" key="8">
    <source>
        <dbReference type="ARBA" id="ARBA00023065"/>
    </source>
</evidence>
<evidence type="ECO:0000256" key="7">
    <source>
        <dbReference type="ARBA" id="ARBA00023053"/>
    </source>
</evidence>
<organism evidence="13 14">
    <name type="scientific">Mesohalobacter halotolerans</name>
    <dbReference type="NCBI Taxonomy" id="1883405"/>
    <lineage>
        <taxon>Bacteria</taxon>
        <taxon>Pseudomonadati</taxon>
        <taxon>Bacteroidota</taxon>
        <taxon>Flavobacteriia</taxon>
        <taxon>Flavobacteriales</taxon>
        <taxon>Flavobacteriaceae</taxon>
        <taxon>Mesohalobacter</taxon>
    </lineage>
</organism>
<reference evidence="13 14" key="1">
    <citation type="submission" date="2019-04" db="EMBL/GenBank/DDBJ databases">
        <title>Psychroflexus halotolerans sp. nov., isolated from a marine solar saltern.</title>
        <authorList>
            <person name="Feng X."/>
        </authorList>
    </citation>
    <scope>NUCLEOTIDE SEQUENCE [LARGE SCALE GENOMIC DNA]</scope>
    <source>
        <strain evidence="13 14">WDS2C27</strain>
    </source>
</reference>
<feature type="transmembrane region" description="Helical" evidence="12">
    <location>
        <begin position="6"/>
        <end position="23"/>
    </location>
</feature>
<evidence type="ECO:0000256" key="9">
    <source>
        <dbReference type="ARBA" id="ARBA00023136"/>
    </source>
</evidence>
<dbReference type="PROSITE" id="PS50283">
    <property type="entry name" value="NA_SOLUT_SYMP_3"/>
    <property type="match status" value="1"/>
</dbReference>
<dbReference type="PANTHER" id="PTHR42985">
    <property type="entry name" value="SODIUM-COUPLED MONOCARBOXYLATE TRANSPORTER"/>
    <property type="match status" value="1"/>
</dbReference>
<keyword evidence="5 12" id="KW-0812">Transmembrane</keyword>
<evidence type="ECO:0000256" key="4">
    <source>
        <dbReference type="ARBA" id="ARBA00022475"/>
    </source>
</evidence>
<feature type="transmembrane region" description="Helical" evidence="12">
    <location>
        <begin position="404"/>
        <end position="423"/>
    </location>
</feature>
<feature type="transmembrane region" description="Helical" evidence="12">
    <location>
        <begin position="430"/>
        <end position="451"/>
    </location>
</feature>
<comment type="subcellular location">
    <subcellularLocation>
        <location evidence="1">Cell membrane</location>
        <topology evidence="1">Multi-pass membrane protein</topology>
    </subcellularLocation>
</comment>
<feature type="transmembrane region" description="Helical" evidence="12">
    <location>
        <begin position="182"/>
        <end position="200"/>
    </location>
</feature>
<dbReference type="GO" id="GO:0015293">
    <property type="term" value="F:symporter activity"/>
    <property type="evidence" value="ECO:0007669"/>
    <property type="project" value="TreeGrafter"/>
</dbReference>
<dbReference type="InterPro" id="IPR001734">
    <property type="entry name" value="Na/solute_symporter"/>
</dbReference>
<feature type="transmembrane region" description="Helical" evidence="12">
    <location>
        <begin position="272"/>
        <end position="293"/>
    </location>
</feature>
<evidence type="ECO:0000313" key="14">
    <source>
        <dbReference type="Proteomes" id="UP000306552"/>
    </source>
</evidence>
<evidence type="ECO:0000256" key="12">
    <source>
        <dbReference type="SAM" id="Phobius"/>
    </source>
</evidence>
<accession>A0A4U5TP08</accession>
<keyword evidence="10" id="KW-0739">Sodium transport</keyword>
<feature type="transmembrane region" description="Helical" evidence="12">
    <location>
        <begin position="372"/>
        <end position="392"/>
    </location>
</feature>
<keyword evidence="8" id="KW-0406">Ion transport</keyword>
<feature type="transmembrane region" description="Helical" evidence="12">
    <location>
        <begin position="152"/>
        <end position="170"/>
    </location>
</feature>
<evidence type="ECO:0000256" key="2">
    <source>
        <dbReference type="ARBA" id="ARBA00006434"/>
    </source>
</evidence>
<name>A0A4U5TP08_9FLAO</name>
<evidence type="ECO:0000256" key="6">
    <source>
        <dbReference type="ARBA" id="ARBA00022989"/>
    </source>
</evidence>
<proteinExistence type="inferred from homology"/>
<keyword evidence="6 12" id="KW-1133">Transmembrane helix</keyword>
<feature type="transmembrane region" description="Helical" evidence="12">
    <location>
        <begin position="74"/>
        <end position="98"/>
    </location>
</feature>
<feature type="transmembrane region" description="Helical" evidence="12">
    <location>
        <begin position="233"/>
        <end position="251"/>
    </location>
</feature>
<dbReference type="RefSeq" id="WP_138932647.1">
    <property type="nucleotide sequence ID" value="NZ_SWMU01000004.1"/>
</dbReference>
<keyword evidence="7" id="KW-0915">Sodium</keyword>
<feature type="transmembrane region" description="Helical" evidence="12">
    <location>
        <begin position="313"/>
        <end position="336"/>
    </location>
</feature>
<comment type="caution">
    <text evidence="13">The sequence shown here is derived from an EMBL/GenBank/DDBJ whole genome shotgun (WGS) entry which is preliminary data.</text>
</comment>
<evidence type="ECO:0000256" key="3">
    <source>
        <dbReference type="ARBA" id="ARBA00022448"/>
    </source>
</evidence>
<keyword evidence="3" id="KW-0813">Transport</keyword>
<dbReference type="Pfam" id="PF00474">
    <property type="entry name" value="SSF"/>
    <property type="match status" value="1"/>
</dbReference>
<dbReference type="InterPro" id="IPR038377">
    <property type="entry name" value="Na/Glc_symporter_sf"/>
</dbReference>